<feature type="signal peptide" evidence="1">
    <location>
        <begin position="1"/>
        <end position="23"/>
    </location>
</feature>
<dbReference type="PANTHER" id="PTHR33321:SF21">
    <property type="entry name" value="BASIC SECRETORY PROTEASE"/>
    <property type="match status" value="1"/>
</dbReference>
<name>A0A059BCQ1_EUCGR</name>
<dbReference type="KEGG" id="egr:104453132"/>
<dbReference type="OrthoDB" id="891726at2759"/>
<protein>
    <recommendedName>
        <fullName evidence="3">Plant basic secretory protein (BSP) family protein</fullName>
    </recommendedName>
</protein>
<accession>A0A059BCQ1</accession>
<proteinExistence type="predicted"/>
<dbReference type="STRING" id="71139.A0A059BCQ1"/>
<dbReference type="PANTHER" id="PTHR33321">
    <property type="match status" value="1"/>
</dbReference>
<evidence type="ECO:0000256" key="1">
    <source>
        <dbReference type="SAM" id="SignalP"/>
    </source>
</evidence>
<dbReference type="InterPro" id="IPR007541">
    <property type="entry name" value="Uncharacterised_BSP"/>
</dbReference>
<dbReference type="Gramene" id="KCW63681">
    <property type="protein sequence ID" value="KCW63681"/>
    <property type="gene ID" value="EUGRSUZ_G01327"/>
</dbReference>
<dbReference type="AlphaFoldDB" id="A0A059BCQ1"/>
<dbReference type="InParanoid" id="A0A059BCQ1"/>
<organism evidence="2">
    <name type="scientific">Eucalyptus grandis</name>
    <name type="common">Flooded gum</name>
    <dbReference type="NCBI Taxonomy" id="71139"/>
    <lineage>
        <taxon>Eukaryota</taxon>
        <taxon>Viridiplantae</taxon>
        <taxon>Streptophyta</taxon>
        <taxon>Embryophyta</taxon>
        <taxon>Tracheophyta</taxon>
        <taxon>Spermatophyta</taxon>
        <taxon>Magnoliopsida</taxon>
        <taxon>eudicotyledons</taxon>
        <taxon>Gunneridae</taxon>
        <taxon>Pentapetalae</taxon>
        <taxon>rosids</taxon>
        <taxon>malvids</taxon>
        <taxon>Myrtales</taxon>
        <taxon>Myrtaceae</taxon>
        <taxon>Myrtoideae</taxon>
        <taxon>Eucalypteae</taxon>
        <taxon>Eucalyptus</taxon>
    </lineage>
</organism>
<dbReference type="eggNOG" id="ENOG502QURC">
    <property type="taxonomic scope" value="Eukaryota"/>
</dbReference>
<evidence type="ECO:0000313" key="2">
    <source>
        <dbReference type="EMBL" id="KCW63681.1"/>
    </source>
</evidence>
<sequence length="229" mass="25569">MAFLSYFMLSSVLIVASLNKIWAVDYTVSNAVPNTEGGAIFANRIGDAYARQTMMAATNFIWKVFQQATAADRKDVPRVGLIIDNLYDVAATVGSEIHFSANYLSKIQGDKGEFTGVMYHEMTHVWQWNGRGNPSAGKVIEGIADFVRLRANLAPATWPRRGSGNSWGEGYAVTAYFLDYCESQRNGFVAELNRKMRDGYSDDFFMQLLGRSADQLFREYKARYGGGTK</sequence>
<dbReference type="Pfam" id="PF04450">
    <property type="entry name" value="BSP"/>
    <property type="match status" value="1"/>
</dbReference>
<gene>
    <name evidence="2" type="ORF">EUGRSUZ_G01327</name>
</gene>
<reference evidence="2" key="1">
    <citation type="submission" date="2013-07" db="EMBL/GenBank/DDBJ databases">
        <title>The genome of Eucalyptus grandis.</title>
        <authorList>
            <person name="Schmutz J."/>
            <person name="Hayes R."/>
            <person name="Myburg A."/>
            <person name="Tuskan G."/>
            <person name="Grattapaglia D."/>
            <person name="Rokhsar D.S."/>
        </authorList>
    </citation>
    <scope>NUCLEOTIDE SEQUENCE</scope>
    <source>
        <tissue evidence="2">Leaf extractions</tissue>
    </source>
</reference>
<keyword evidence="1" id="KW-0732">Signal</keyword>
<dbReference type="OMA" id="CESQRNG"/>
<feature type="chain" id="PRO_5001568521" description="Plant basic secretory protein (BSP) family protein" evidence="1">
    <location>
        <begin position="24"/>
        <end position="229"/>
    </location>
</feature>
<dbReference type="EMBL" id="KK198759">
    <property type="protein sequence ID" value="KCW63681.1"/>
    <property type="molecule type" value="Genomic_DNA"/>
</dbReference>
<evidence type="ECO:0008006" key="3">
    <source>
        <dbReference type="Google" id="ProtNLM"/>
    </source>
</evidence>